<evidence type="ECO:0000313" key="2">
    <source>
        <dbReference type="EMBL" id="RZS44872.1"/>
    </source>
</evidence>
<keyword evidence="3" id="KW-1185">Reference proteome</keyword>
<evidence type="ECO:0000256" key="1">
    <source>
        <dbReference type="SAM" id="MobiDB-lite"/>
    </source>
</evidence>
<sequence>MALESIKQSRPAMVMTSIVAGLLIFALAFGAVQLFSGKETPPKASASPANRPTPMPLTPPPPATPVSGPLPQGAPAALPLPPAPPAKAPAKRPAKPVKKAPKKVVKRKTVKRAPVGKAKKKTVRTVSCVCTTKAQTKQKAQRKIQRQVPVKTIVRTVPVVHTKIVHVPVAVPTKPAFITFTTKKSHDKKYQLRIDLPMFKF</sequence>
<proteinExistence type="predicted"/>
<feature type="compositionally biased region" description="Low complexity" evidence="1">
    <location>
        <begin position="65"/>
        <end position="77"/>
    </location>
</feature>
<accession>A0A4Q7L8Y2</accession>
<dbReference type="AlphaFoldDB" id="A0A4Q7L8Y2"/>
<dbReference type="Proteomes" id="UP000294257">
    <property type="component" value="Unassembled WGS sequence"/>
</dbReference>
<dbReference type="EMBL" id="SGWQ01000001">
    <property type="protein sequence ID" value="RZS44872.1"/>
    <property type="molecule type" value="Genomic_DNA"/>
</dbReference>
<name>A0A4Q7L8Y2_9PSEU</name>
<feature type="region of interest" description="Disordered" evidence="1">
    <location>
        <begin position="38"/>
        <end position="118"/>
    </location>
</feature>
<evidence type="ECO:0000313" key="3">
    <source>
        <dbReference type="Proteomes" id="UP000294257"/>
    </source>
</evidence>
<feature type="compositionally biased region" description="Basic residues" evidence="1">
    <location>
        <begin position="89"/>
        <end position="111"/>
    </location>
</feature>
<protein>
    <submittedName>
        <fullName evidence="2">Uncharacterized protein</fullName>
    </submittedName>
</protein>
<gene>
    <name evidence="2" type="ORF">EV193_101752</name>
</gene>
<comment type="caution">
    <text evidence="2">The sequence shown here is derived from an EMBL/GenBank/DDBJ whole genome shotgun (WGS) entry which is preliminary data.</text>
</comment>
<reference evidence="2 3" key="1">
    <citation type="submission" date="2019-02" db="EMBL/GenBank/DDBJ databases">
        <title>Genomic Encyclopedia of Type Strains, Phase IV (KMG-IV): sequencing the most valuable type-strain genomes for metagenomic binning, comparative biology and taxonomic classification.</title>
        <authorList>
            <person name="Goeker M."/>
        </authorList>
    </citation>
    <scope>NUCLEOTIDE SEQUENCE [LARGE SCALE GENOMIC DNA]</scope>
    <source>
        <strain evidence="2 3">DSM 101727</strain>
    </source>
</reference>
<feature type="compositionally biased region" description="Pro residues" evidence="1">
    <location>
        <begin position="51"/>
        <end position="64"/>
    </location>
</feature>
<feature type="compositionally biased region" description="Pro residues" evidence="1">
    <location>
        <begin position="78"/>
        <end position="87"/>
    </location>
</feature>
<dbReference type="RefSeq" id="WP_130342496.1">
    <property type="nucleotide sequence ID" value="NZ_SGWQ01000001.1"/>
</dbReference>
<organism evidence="2 3">
    <name type="scientific">Herbihabitans rhizosphaerae</name>
    <dbReference type="NCBI Taxonomy" id="1872711"/>
    <lineage>
        <taxon>Bacteria</taxon>
        <taxon>Bacillati</taxon>
        <taxon>Actinomycetota</taxon>
        <taxon>Actinomycetes</taxon>
        <taxon>Pseudonocardiales</taxon>
        <taxon>Pseudonocardiaceae</taxon>
        <taxon>Herbihabitans</taxon>
    </lineage>
</organism>